<dbReference type="OrthoDB" id="5380073at2"/>
<dbReference type="InterPro" id="IPR024654">
    <property type="entry name" value="Calcineurin-like_PHP_lpxH"/>
</dbReference>
<gene>
    <name evidence="3" type="primary">cpdA</name>
    <name evidence="3" type="ORF">Xvie_02605</name>
</gene>
<name>A0A1Y2SBZ9_9GAMM</name>
<dbReference type="InterPro" id="IPR029052">
    <property type="entry name" value="Metallo-depent_PP-like"/>
</dbReference>
<keyword evidence="4" id="KW-1185">Reference proteome</keyword>
<comment type="similarity">
    <text evidence="1">Belongs to the metallophosphoesterase superfamily. YfcE family.</text>
</comment>
<evidence type="ECO:0000313" key="3">
    <source>
        <dbReference type="EMBL" id="OTA15751.1"/>
    </source>
</evidence>
<keyword evidence="3" id="KW-0378">Hydrolase</keyword>
<dbReference type="SUPFAM" id="SSF56300">
    <property type="entry name" value="Metallo-dependent phosphatases"/>
    <property type="match status" value="1"/>
</dbReference>
<dbReference type="EMBL" id="MUBJ01000013">
    <property type="protein sequence ID" value="OTA15751.1"/>
    <property type="molecule type" value="Genomic_DNA"/>
</dbReference>
<dbReference type="STRING" id="351656.Xvie_02605"/>
<organism evidence="3 4">
    <name type="scientific">Xenorhabdus vietnamensis</name>
    <dbReference type="NCBI Taxonomy" id="351656"/>
    <lineage>
        <taxon>Bacteria</taxon>
        <taxon>Pseudomonadati</taxon>
        <taxon>Pseudomonadota</taxon>
        <taxon>Gammaproteobacteria</taxon>
        <taxon>Enterobacterales</taxon>
        <taxon>Morganellaceae</taxon>
        <taxon>Xenorhabdus</taxon>
    </lineage>
</organism>
<sequence>MIYFTSDTHFCHSNVINLCERPFKSVHHMNNTLIHNWNAYVTKRDEIYILGDFLYRGTGQDANQILHRLNGKKFLIRGNHDKFLNDPEFDTSMFEWVKDYYEMDYQKQKIVMFHYPILEWQGYFRDSIHLYGHVHNASKDPEQLKRLSVLGSRAINVGVDVNNFFPVSINDILRKAQR</sequence>
<comment type="caution">
    <text evidence="3">The sequence shown here is derived from an EMBL/GenBank/DDBJ whole genome shotgun (WGS) entry which is preliminary data.</text>
</comment>
<protein>
    <submittedName>
        <fullName evidence="3">3',5'-cyclic adenosine monophosphate phosphodiesterase CpdA</fullName>
        <ecNumber evidence="3">3.1.4.53</ecNumber>
    </submittedName>
</protein>
<dbReference type="RefSeq" id="WP_086109699.1">
    <property type="nucleotide sequence ID" value="NZ_CAWNGD010000035.1"/>
</dbReference>
<evidence type="ECO:0000259" key="2">
    <source>
        <dbReference type="Pfam" id="PF12850"/>
    </source>
</evidence>
<dbReference type="GO" id="GO:0004115">
    <property type="term" value="F:3',5'-cyclic-AMP phosphodiesterase activity"/>
    <property type="evidence" value="ECO:0007669"/>
    <property type="project" value="UniProtKB-EC"/>
</dbReference>
<evidence type="ECO:0000256" key="1">
    <source>
        <dbReference type="ARBA" id="ARBA00008950"/>
    </source>
</evidence>
<proteinExistence type="inferred from homology"/>
<accession>A0A1Y2SBZ9</accession>
<feature type="domain" description="Calcineurin-like phosphoesterase" evidence="2">
    <location>
        <begin position="5"/>
        <end position="143"/>
    </location>
</feature>
<evidence type="ECO:0000313" key="4">
    <source>
        <dbReference type="Proteomes" id="UP000194350"/>
    </source>
</evidence>
<dbReference type="EC" id="3.1.4.53" evidence="3"/>
<dbReference type="AlphaFoldDB" id="A0A1Y2SBZ9"/>
<dbReference type="Pfam" id="PF12850">
    <property type="entry name" value="Metallophos_2"/>
    <property type="match status" value="1"/>
</dbReference>
<reference evidence="3 4" key="1">
    <citation type="submission" date="2016-10" db="EMBL/GenBank/DDBJ databases">
        <title>Systematic genetic and metabolomic analysis of Xenorhabdus and Photorhabdus spp., highlights the requirements for a dual symbiotic and pathogenic life style.</title>
        <authorList>
            <person name="Tobias N.J."/>
            <person name="Wolff H."/>
            <person name="Djahanschiri B."/>
            <person name="Pidot S.J."/>
            <person name="Stinear T.P."/>
            <person name="Ebersberger I."/>
            <person name="Bode H.B."/>
        </authorList>
    </citation>
    <scope>NUCLEOTIDE SEQUENCE [LARGE SCALE GENOMIC DNA]</scope>
    <source>
        <strain evidence="3 4">DSM 22392</strain>
    </source>
</reference>
<dbReference type="Proteomes" id="UP000194350">
    <property type="component" value="Unassembled WGS sequence"/>
</dbReference>
<dbReference type="Gene3D" id="3.60.21.10">
    <property type="match status" value="1"/>
</dbReference>